<keyword evidence="7" id="KW-1185">Reference proteome</keyword>
<protein>
    <submittedName>
        <fullName evidence="6">11-beta-hydroxysteroid dehydrogenase 1b</fullName>
    </submittedName>
</protein>
<comment type="subcellular location">
    <subcellularLocation>
        <location evidence="1">Membrane</location>
        <topology evidence="1">Single-pass type II membrane protein</topology>
    </subcellularLocation>
</comment>
<dbReference type="EMBL" id="PKMF04000072">
    <property type="protein sequence ID" value="KAK7852774.1"/>
    <property type="molecule type" value="Genomic_DNA"/>
</dbReference>
<proteinExistence type="inferred from homology"/>
<dbReference type="PANTHER" id="PTHR43391:SF76">
    <property type="entry name" value="11-BETA-HYDROXYSTEROID DEHYDROGENASE-LIKE 2-RELATED"/>
    <property type="match status" value="1"/>
</dbReference>
<comment type="similarity">
    <text evidence="2">Belongs to the short-chain dehydrogenases/reductases (SDR) family.</text>
</comment>
<evidence type="ECO:0000256" key="1">
    <source>
        <dbReference type="ARBA" id="ARBA00004606"/>
    </source>
</evidence>
<keyword evidence="4" id="KW-0735">Signal-anchor</keyword>
<dbReference type="InterPro" id="IPR002347">
    <property type="entry name" value="SDR_fam"/>
</dbReference>
<evidence type="ECO:0000313" key="6">
    <source>
        <dbReference type="EMBL" id="KAK7852774.1"/>
    </source>
</evidence>
<dbReference type="AlphaFoldDB" id="A0AAW0LMR8"/>
<dbReference type="GO" id="GO:0016491">
    <property type="term" value="F:oxidoreductase activity"/>
    <property type="evidence" value="ECO:0007669"/>
    <property type="project" value="UniProtKB-KW"/>
</dbReference>
<dbReference type="Gene3D" id="3.40.50.720">
    <property type="entry name" value="NAD(P)-binding Rossmann-like Domain"/>
    <property type="match status" value="1"/>
</dbReference>
<evidence type="ECO:0000256" key="5">
    <source>
        <dbReference type="ARBA" id="ARBA00023002"/>
    </source>
</evidence>
<evidence type="ECO:0000256" key="3">
    <source>
        <dbReference type="ARBA" id="ARBA00022857"/>
    </source>
</evidence>
<evidence type="ECO:0000256" key="2">
    <source>
        <dbReference type="ARBA" id="ARBA00006484"/>
    </source>
</evidence>
<evidence type="ECO:0000313" key="7">
    <source>
        <dbReference type="Proteomes" id="UP000237347"/>
    </source>
</evidence>
<keyword evidence="4" id="KW-0812">Transmembrane</keyword>
<dbReference type="PRINTS" id="PR00081">
    <property type="entry name" value="GDHRDH"/>
</dbReference>
<reference evidence="6 7" key="1">
    <citation type="journal article" date="2018" name="Sci. Data">
        <title>The draft genome sequence of cork oak.</title>
        <authorList>
            <person name="Ramos A.M."/>
            <person name="Usie A."/>
            <person name="Barbosa P."/>
            <person name="Barros P.M."/>
            <person name="Capote T."/>
            <person name="Chaves I."/>
            <person name="Simoes F."/>
            <person name="Abreu I."/>
            <person name="Carrasquinho I."/>
            <person name="Faro C."/>
            <person name="Guimaraes J.B."/>
            <person name="Mendonca D."/>
            <person name="Nobrega F."/>
            <person name="Rodrigues L."/>
            <person name="Saibo N.J.M."/>
            <person name="Varela M.C."/>
            <person name="Egas C."/>
            <person name="Matos J."/>
            <person name="Miguel C.M."/>
            <person name="Oliveira M.M."/>
            <person name="Ricardo C.P."/>
            <person name="Goncalves S."/>
        </authorList>
    </citation>
    <scope>NUCLEOTIDE SEQUENCE [LARGE SCALE GENOMIC DNA]</scope>
    <source>
        <strain evidence="7">cv. HL8</strain>
    </source>
</reference>
<dbReference type="GO" id="GO:0005829">
    <property type="term" value="C:cytosol"/>
    <property type="evidence" value="ECO:0007669"/>
    <property type="project" value="TreeGrafter"/>
</dbReference>
<comment type="caution">
    <text evidence="6">The sequence shown here is derived from an EMBL/GenBank/DDBJ whole genome shotgun (WGS) entry which is preliminary data.</text>
</comment>
<keyword evidence="3" id="KW-0521">NADP</keyword>
<keyword evidence="5" id="KW-0560">Oxidoreductase</keyword>
<sequence>MFLKLKNVGKIVVIASTAKWLSAARLCFYNASKAAQISFFETLRTEVGLDIGITIVTLGAIESEMTQGDFSARPTVSVRVTTGNPPTRLSSPLPQALKDTDHFANIAQRRALEENEAASKHREAD</sequence>
<name>A0AAW0LMR8_QUESU</name>
<evidence type="ECO:0000256" key="4">
    <source>
        <dbReference type="ARBA" id="ARBA00022968"/>
    </source>
</evidence>
<dbReference type="Pfam" id="PF00106">
    <property type="entry name" value="adh_short"/>
    <property type="match status" value="1"/>
</dbReference>
<accession>A0AAW0LMR8</accession>
<organism evidence="6 7">
    <name type="scientific">Quercus suber</name>
    <name type="common">Cork oak</name>
    <dbReference type="NCBI Taxonomy" id="58331"/>
    <lineage>
        <taxon>Eukaryota</taxon>
        <taxon>Viridiplantae</taxon>
        <taxon>Streptophyta</taxon>
        <taxon>Embryophyta</taxon>
        <taxon>Tracheophyta</taxon>
        <taxon>Spermatophyta</taxon>
        <taxon>Magnoliopsida</taxon>
        <taxon>eudicotyledons</taxon>
        <taxon>Gunneridae</taxon>
        <taxon>Pentapetalae</taxon>
        <taxon>rosids</taxon>
        <taxon>fabids</taxon>
        <taxon>Fagales</taxon>
        <taxon>Fagaceae</taxon>
        <taxon>Quercus</taxon>
    </lineage>
</organism>
<dbReference type="PANTHER" id="PTHR43391">
    <property type="entry name" value="RETINOL DEHYDROGENASE-RELATED"/>
    <property type="match status" value="1"/>
</dbReference>
<dbReference type="InterPro" id="IPR036291">
    <property type="entry name" value="NAD(P)-bd_dom_sf"/>
</dbReference>
<dbReference type="GO" id="GO:0016020">
    <property type="term" value="C:membrane"/>
    <property type="evidence" value="ECO:0007669"/>
    <property type="project" value="UniProtKB-SubCell"/>
</dbReference>
<dbReference type="SUPFAM" id="SSF51735">
    <property type="entry name" value="NAD(P)-binding Rossmann-fold domains"/>
    <property type="match status" value="1"/>
</dbReference>
<gene>
    <name evidence="6" type="primary">HSD1_6</name>
    <name evidence="6" type="ORF">CFP56_038050</name>
</gene>
<dbReference type="Proteomes" id="UP000237347">
    <property type="component" value="Unassembled WGS sequence"/>
</dbReference>